<keyword evidence="1" id="KW-0378">Hydrolase</keyword>
<name>A0A160VBH1_9ZZZZ</name>
<organism evidence="3">
    <name type="scientific">hydrothermal vent metagenome</name>
    <dbReference type="NCBI Taxonomy" id="652676"/>
    <lineage>
        <taxon>unclassified sequences</taxon>
        <taxon>metagenomes</taxon>
        <taxon>ecological metagenomes</taxon>
    </lineage>
</organism>
<dbReference type="PANTHER" id="PTHR42856:SF1">
    <property type="entry name" value="ACYL-COENZYME A THIOESTERASE PAAI"/>
    <property type="match status" value="1"/>
</dbReference>
<dbReference type="Pfam" id="PF03061">
    <property type="entry name" value="4HBT"/>
    <property type="match status" value="1"/>
</dbReference>
<dbReference type="SUPFAM" id="SSF54637">
    <property type="entry name" value="Thioesterase/thiol ester dehydrase-isomerase"/>
    <property type="match status" value="1"/>
</dbReference>
<dbReference type="PANTHER" id="PTHR42856">
    <property type="entry name" value="ACYL-COENZYME A THIOESTERASE PAAI"/>
    <property type="match status" value="1"/>
</dbReference>
<feature type="domain" description="Thioesterase" evidence="2">
    <location>
        <begin position="49"/>
        <end position="124"/>
    </location>
</feature>
<evidence type="ECO:0000313" key="3">
    <source>
        <dbReference type="EMBL" id="CUV03626.1"/>
    </source>
</evidence>
<dbReference type="InterPro" id="IPR029069">
    <property type="entry name" value="HotDog_dom_sf"/>
</dbReference>
<dbReference type="EMBL" id="FAXA01000448">
    <property type="protein sequence ID" value="CUV03626.1"/>
    <property type="molecule type" value="Genomic_DNA"/>
</dbReference>
<dbReference type="CDD" id="cd03443">
    <property type="entry name" value="PaaI_thioesterase"/>
    <property type="match status" value="1"/>
</dbReference>
<evidence type="ECO:0000256" key="1">
    <source>
        <dbReference type="ARBA" id="ARBA00022801"/>
    </source>
</evidence>
<dbReference type="Gene3D" id="3.10.129.10">
    <property type="entry name" value="Hotdog Thioesterase"/>
    <property type="match status" value="1"/>
</dbReference>
<dbReference type="AlphaFoldDB" id="A0A160VBH1"/>
<reference evidence="3" key="1">
    <citation type="submission" date="2015-10" db="EMBL/GenBank/DDBJ databases">
        <authorList>
            <person name="Gilbert D.G."/>
        </authorList>
    </citation>
    <scope>NUCLEOTIDE SEQUENCE</scope>
</reference>
<accession>A0A160VBH1</accession>
<dbReference type="GO" id="GO:0016289">
    <property type="term" value="F:acyl-CoA hydrolase activity"/>
    <property type="evidence" value="ECO:0007669"/>
    <property type="project" value="TreeGrafter"/>
</dbReference>
<dbReference type="NCBIfam" id="TIGR00369">
    <property type="entry name" value="unchar_dom_1"/>
    <property type="match status" value="1"/>
</dbReference>
<protein>
    <recommendedName>
        <fullName evidence="2">Thioesterase domain-containing protein</fullName>
    </recommendedName>
</protein>
<proteinExistence type="predicted"/>
<dbReference type="InterPro" id="IPR052723">
    <property type="entry name" value="Acyl-CoA_thioesterase_PaaI"/>
</dbReference>
<sequence length="138" mass="14934">MATDQPTLPDGYVHESAFSELLDMRVRDPDDGTSKVIMPIKPGHLQQAGRVQGGIVVALADYAMFRAIKALLNPGEATTTIELKVNFLAAAEKGELTATAKIISPGRRLMVGEMEVRDQDGKLIAQGLGTYMVLQPRQ</sequence>
<evidence type="ECO:0000259" key="2">
    <source>
        <dbReference type="Pfam" id="PF03061"/>
    </source>
</evidence>
<gene>
    <name evidence="3" type="ORF">MGWOODY_Clf2306</name>
</gene>
<dbReference type="InterPro" id="IPR003736">
    <property type="entry name" value="PAAI_dom"/>
</dbReference>
<dbReference type="InterPro" id="IPR006683">
    <property type="entry name" value="Thioestr_dom"/>
</dbReference>